<dbReference type="Proteomes" id="UP001611383">
    <property type="component" value="Chromosome"/>
</dbReference>
<evidence type="ECO:0000313" key="2">
    <source>
        <dbReference type="EMBL" id="WNG48977.1"/>
    </source>
</evidence>
<keyword evidence="3" id="KW-1185">Reference proteome</keyword>
<dbReference type="RefSeq" id="WP_395806641.1">
    <property type="nucleotide sequence ID" value="NZ_CP043494.1"/>
</dbReference>
<accession>A0ABY9X0P5</accession>
<name>A0ABY9X0P5_9BACT</name>
<keyword evidence="1" id="KW-0472">Membrane</keyword>
<reference evidence="2 3" key="1">
    <citation type="submission" date="2019-08" db="EMBL/GenBank/DDBJ databases">
        <title>Archangium and Cystobacter genomes.</title>
        <authorList>
            <person name="Chen I.-C.K."/>
            <person name="Wielgoss S."/>
        </authorList>
    </citation>
    <scope>NUCLEOTIDE SEQUENCE [LARGE SCALE GENOMIC DNA]</scope>
    <source>
        <strain evidence="2 3">Cbm 6</strain>
    </source>
</reference>
<gene>
    <name evidence="2" type="ORF">F0U60_36300</name>
</gene>
<dbReference type="EMBL" id="CP043494">
    <property type="protein sequence ID" value="WNG48977.1"/>
    <property type="molecule type" value="Genomic_DNA"/>
</dbReference>
<protein>
    <submittedName>
        <fullName evidence="2">Uncharacterized protein</fullName>
    </submittedName>
</protein>
<sequence length="103" mass="11185">MNPNAAIDASDKRRMLVLAGLVAVPIYVLPVGFWGLRALWPRTLRSAASGLVTLGMLSLVGLSLRGLVRIKAEQPSGAERWKFPFHWPQMSEDEFAASAASGH</sequence>
<proteinExistence type="predicted"/>
<keyword evidence="1" id="KW-1133">Transmembrane helix</keyword>
<keyword evidence="1" id="KW-0812">Transmembrane</keyword>
<feature type="transmembrane region" description="Helical" evidence="1">
    <location>
        <begin position="48"/>
        <end position="68"/>
    </location>
</feature>
<feature type="transmembrane region" description="Helical" evidence="1">
    <location>
        <begin position="16"/>
        <end position="36"/>
    </location>
</feature>
<evidence type="ECO:0000313" key="3">
    <source>
        <dbReference type="Proteomes" id="UP001611383"/>
    </source>
</evidence>
<organism evidence="2 3">
    <name type="scientific">Archangium minus</name>
    <dbReference type="NCBI Taxonomy" id="83450"/>
    <lineage>
        <taxon>Bacteria</taxon>
        <taxon>Pseudomonadati</taxon>
        <taxon>Myxococcota</taxon>
        <taxon>Myxococcia</taxon>
        <taxon>Myxococcales</taxon>
        <taxon>Cystobacterineae</taxon>
        <taxon>Archangiaceae</taxon>
        <taxon>Archangium</taxon>
    </lineage>
</organism>
<evidence type="ECO:0000256" key="1">
    <source>
        <dbReference type="SAM" id="Phobius"/>
    </source>
</evidence>